<name>A0A8H9IXV8_9PSEU</name>
<evidence type="ECO:0000256" key="1">
    <source>
        <dbReference type="ARBA" id="ARBA00009437"/>
    </source>
</evidence>
<dbReference type="Pfam" id="PF00126">
    <property type="entry name" value="HTH_1"/>
    <property type="match status" value="1"/>
</dbReference>
<keyword evidence="3" id="KW-0238">DNA-binding</keyword>
<dbReference type="Gene3D" id="3.40.190.10">
    <property type="entry name" value="Periplasmic binding protein-like II"/>
    <property type="match status" value="2"/>
</dbReference>
<dbReference type="PROSITE" id="PS50931">
    <property type="entry name" value="HTH_LYSR"/>
    <property type="match status" value="1"/>
</dbReference>
<dbReference type="InterPro" id="IPR005119">
    <property type="entry name" value="LysR_subst-bd"/>
</dbReference>
<feature type="domain" description="HTH lysR-type" evidence="5">
    <location>
        <begin position="1"/>
        <end position="51"/>
    </location>
</feature>
<dbReference type="GO" id="GO:0032993">
    <property type="term" value="C:protein-DNA complex"/>
    <property type="evidence" value="ECO:0007669"/>
    <property type="project" value="TreeGrafter"/>
</dbReference>
<dbReference type="PANTHER" id="PTHR30346">
    <property type="entry name" value="TRANSCRIPTIONAL DUAL REGULATOR HCAR-RELATED"/>
    <property type="match status" value="1"/>
</dbReference>
<comment type="similarity">
    <text evidence="1">Belongs to the LysR transcriptional regulatory family.</text>
</comment>
<evidence type="ECO:0000313" key="7">
    <source>
        <dbReference type="Proteomes" id="UP000658656"/>
    </source>
</evidence>
<keyword evidence="2" id="KW-0805">Transcription regulation</keyword>
<reference evidence="6" key="2">
    <citation type="submission" date="2020-09" db="EMBL/GenBank/DDBJ databases">
        <authorList>
            <person name="Sun Q."/>
            <person name="Zhou Y."/>
        </authorList>
    </citation>
    <scope>NUCLEOTIDE SEQUENCE</scope>
    <source>
        <strain evidence="6">CGMCC 4.7679</strain>
    </source>
</reference>
<proteinExistence type="inferred from homology"/>
<dbReference type="EMBL" id="BNAV01000010">
    <property type="protein sequence ID" value="GHF75287.1"/>
    <property type="molecule type" value="Genomic_DNA"/>
</dbReference>
<dbReference type="InterPro" id="IPR036388">
    <property type="entry name" value="WH-like_DNA-bd_sf"/>
</dbReference>
<keyword evidence="4" id="KW-0804">Transcription</keyword>
<dbReference type="GO" id="GO:0003700">
    <property type="term" value="F:DNA-binding transcription factor activity"/>
    <property type="evidence" value="ECO:0007669"/>
    <property type="project" value="InterPro"/>
</dbReference>
<sequence length="291" mass="31415">MLREFADRGSVTSAARALHCTPSAVSQQLRALQAEVGLALTEPAGRGLRLTDAGRALVARADDVLAALDRAEAELDTYRSEPRGRVRVAIFPSAALMLLPGLLHRLTEFPALDVDVRDVDMTPAEVPALIADFDIVVTHRDEHAEQLPTDRLEIVHLLREPLDVALPPGHRLAGQEKVRLTELAGERWLGVNVGFPVDDVLRSLSVRTGVPARPVHRINDFRVIEALVLAGHGVALLPRYTMSPAVVSRPLAGLRAARHIEAVLRTGTSTRPAVTKVLEALHAEAASLSEG</sequence>
<gene>
    <name evidence="6" type="ORF">GCM10017566_56530</name>
</gene>
<dbReference type="SUPFAM" id="SSF53850">
    <property type="entry name" value="Periplasmic binding protein-like II"/>
    <property type="match status" value="1"/>
</dbReference>
<evidence type="ECO:0000256" key="3">
    <source>
        <dbReference type="ARBA" id="ARBA00023125"/>
    </source>
</evidence>
<evidence type="ECO:0000313" key="6">
    <source>
        <dbReference type="EMBL" id="GHF75287.1"/>
    </source>
</evidence>
<protein>
    <submittedName>
        <fullName evidence="6">LysR family transcriptional regulator</fullName>
    </submittedName>
</protein>
<reference evidence="6" key="1">
    <citation type="journal article" date="2014" name="Int. J. Syst. Evol. Microbiol.">
        <title>Complete genome sequence of Corynebacterium casei LMG S-19264T (=DSM 44701T), isolated from a smear-ripened cheese.</title>
        <authorList>
            <consortium name="US DOE Joint Genome Institute (JGI-PGF)"/>
            <person name="Walter F."/>
            <person name="Albersmeier A."/>
            <person name="Kalinowski J."/>
            <person name="Ruckert C."/>
        </authorList>
    </citation>
    <scope>NUCLEOTIDE SEQUENCE</scope>
    <source>
        <strain evidence="6">CGMCC 4.7679</strain>
    </source>
</reference>
<evidence type="ECO:0000259" key="5">
    <source>
        <dbReference type="PROSITE" id="PS50931"/>
    </source>
</evidence>
<dbReference type="InterPro" id="IPR000847">
    <property type="entry name" value="LysR_HTH_N"/>
</dbReference>
<dbReference type="Pfam" id="PF03466">
    <property type="entry name" value="LysR_substrate"/>
    <property type="match status" value="1"/>
</dbReference>
<organism evidence="6 7">
    <name type="scientific">Amycolatopsis bartoniae</name>
    <dbReference type="NCBI Taxonomy" id="941986"/>
    <lineage>
        <taxon>Bacteria</taxon>
        <taxon>Bacillati</taxon>
        <taxon>Actinomycetota</taxon>
        <taxon>Actinomycetes</taxon>
        <taxon>Pseudonocardiales</taxon>
        <taxon>Pseudonocardiaceae</taxon>
        <taxon>Amycolatopsis</taxon>
    </lineage>
</organism>
<accession>A0A8H9IXV8</accession>
<keyword evidence="7" id="KW-1185">Reference proteome</keyword>
<dbReference type="Proteomes" id="UP000658656">
    <property type="component" value="Unassembled WGS sequence"/>
</dbReference>
<evidence type="ECO:0000256" key="2">
    <source>
        <dbReference type="ARBA" id="ARBA00023015"/>
    </source>
</evidence>
<evidence type="ECO:0000256" key="4">
    <source>
        <dbReference type="ARBA" id="ARBA00023163"/>
    </source>
</evidence>
<dbReference type="PANTHER" id="PTHR30346:SF29">
    <property type="entry name" value="LYSR SUBSTRATE-BINDING"/>
    <property type="match status" value="1"/>
</dbReference>
<dbReference type="Gene3D" id="1.10.10.10">
    <property type="entry name" value="Winged helix-like DNA-binding domain superfamily/Winged helix DNA-binding domain"/>
    <property type="match status" value="1"/>
</dbReference>
<dbReference type="InterPro" id="IPR036390">
    <property type="entry name" value="WH_DNA-bd_sf"/>
</dbReference>
<comment type="caution">
    <text evidence="6">The sequence shown here is derived from an EMBL/GenBank/DDBJ whole genome shotgun (WGS) entry which is preliminary data.</text>
</comment>
<dbReference type="GO" id="GO:0003677">
    <property type="term" value="F:DNA binding"/>
    <property type="evidence" value="ECO:0007669"/>
    <property type="project" value="UniProtKB-KW"/>
</dbReference>
<dbReference type="SUPFAM" id="SSF46785">
    <property type="entry name" value="Winged helix' DNA-binding domain"/>
    <property type="match status" value="1"/>
</dbReference>
<dbReference type="AlphaFoldDB" id="A0A8H9IXV8"/>